<reference evidence="3" key="2">
    <citation type="submission" date="2024-04" db="EMBL/GenBank/DDBJ databases">
        <authorList>
            <person name="Chen Y."/>
            <person name="Shah S."/>
            <person name="Dougan E. K."/>
            <person name="Thang M."/>
            <person name="Chan C."/>
        </authorList>
    </citation>
    <scope>NUCLEOTIDE SEQUENCE [LARGE SCALE GENOMIC DNA]</scope>
</reference>
<sequence length="700" mass="73818">MDLGADPRSLADDGLSPYTAAILREDPCGLLRGLDVNLRRRILRGDENAWAEVARSAAGKELPDIAAGALSRGLAIPQKMAEELLTYCFDADLPFLALRVLERVDGKRFLLPALERAPCLLWCLLVSAVADPLVFEFLDTTWTIEVKGSDLEVTADCAENTWCGFGFNKDMAQMDGSDVFTFGYHASADLVDCPTKGCGTTGCGCGCGCGTSRRLRQPENPYIPRARDLKVQLPKASAPGAPKGLEELGGVVGVAMNGVLFVHEHPEEGWTWLFDNCGGHGDTYGHYHYHAPPLCLLKSLGVPVPKNSSWWKFEGEKAWPKSGPEVQVGWALDGAPIMGPFKGGVRAEKKLLDECHGAIDETTGEYRYYLVPEAPYVPPCLRGALGKVENFRSSKEGQPCSLSGAQQVEISTVEDGKVCRLTSRERPCESSPTMAHALLVRAAAAEARLVAAEPLAVVAVELPPLPHAAVAVAAEQQPPRAAVAVAAGQQPPRAAVAVAAGQQPPRAAVAVAAGQQPPRAAVAVAAGQQPPRAAVAAEQQPPRAAVAVAAGQQPPRAAVAVAAGQQPPPADVEPLAAVEPHDLTSYSLTFEGGRMKASAKRALNTGDSTDYVLSADTPYYILMTVGSAVGNRPAYQVGYHGSSATQTLVCMSTLTMKGACKPPSEWSGAPSLAVIEADANDSKMPVLSGAITMALLWLVH</sequence>
<protein>
    <recommendedName>
        <fullName evidence="1">YHYH domain-containing protein</fullName>
    </recommendedName>
</protein>
<dbReference type="OrthoDB" id="418675at2759"/>
<keyword evidence="4" id="KW-1185">Reference proteome</keyword>
<reference evidence="2" key="1">
    <citation type="submission" date="2022-10" db="EMBL/GenBank/DDBJ databases">
        <authorList>
            <person name="Chen Y."/>
            <person name="Dougan E. K."/>
            <person name="Chan C."/>
            <person name="Rhodes N."/>
            <person name="Thang M."/>
        </authorList>
    </citation>
    <scope>NUCLEOTIDE SEQUENCE</scope>
</reference>
<accession>A0A9P1DMG5</accession>
<dbReference type="AlphaFoldDB" id="A0A9P1DMG5"/>
<dbReference type="Pfam" id="PF14240">
    <property type="entry name" value="YHYH"/>
    <property type="match status" value="1"/>
</dbReference>
<dbReference type="Proteomes" id="UP001152797">
    <property type="component" value="Unassembled WGS sequence"/>
</dbReference>
<evidence type="ECO:0000313" key="3">
    <source>
        <dbReference type="EMBL" id="CAL1166432.1"/>
    </source>
</evidence>
<feature type="domain" description="YHYH" evidence="1">
    <location>
        <begin position="272"/>
        <end position="341"/>
    </location>
</feature>
<proteinExistence type="predicted"/>
<evidence type="ECO:0000313" key="2">
    <source>
        <dbReference type="EMBL" id="CAI4013057.1"/>
    </source>
</evidence>
<organism evidence="2">
    <name type="scientific">Cladocopium goreaui</name>
    <dbReference type="NCBI Taxonomy" id="2562237"/>
    <lineage>
        <taxon>Eukaryota</taxon>
        <taxon>Sar</taxon>
        <taxon>Alveolata</taxon>
        <taxon>Dinophyceae</taxon>
        <taxon>Suessiales</taxon>
        <taxon>Symbiodiniaceae</taxon>
        <taxon>Cladocopium</taxon>
    </lineage>
</organism>
<comment type="caution">
    <text evidence="2">The sequence shown here is derived from an EMBL/GenBank/DDBJ whole genome shotgun (WGS) entry which is preliminary data.</text>
</comment>
<evidence type="ECO:0000313" key="4">
    <source>
        <dbReference type="Proteomes" id="UP001152797"/>
    </source>
</evidence>
<dbReference type="InterPro" id="IPR025924">
    <property type="entry name" value="YHYH_dom"/>
</dbReference>
<dbReference type="EMBL" id="CAMXCT030005691">
    <property type="protein sequence ID" value="CAL4800369.1"/>
    <property type="molecule type" value="Genomic_DNA"/>
</dbReference>
<dbReference type="EMBL" id="CAMXCT010005691">
    <property type="protein sequence ID" value="CAI4013057.1"/>
    <property type="molecule type" value="Genomic_DNA"/>
</dbReference>
<name>A0A9P1DMG5_9DINO</name>
<dbReference type="EMBL" id="CAMXCT020005691">
    <property type="protein sequence ID" value="CAL1166432.1"/>
    <property type="molecule type" value="Genomic_DNA"/>
</dbReference>
<gene>
    <name evidence="2" type="ORF">C1SCF055_LOCUS38062</name>
</gene>
<evidence type="ECO:0000259" key="1">
    <source>
        <dbReference type="Pfam" id="PF14240"/>
    </source>
</evidence>